<reference evidence="1" key="1">
    <citation type="submission" date="2020-05" db="EMBL/GenBank/DDBJ databases">
        <authorList>
            <person name="Chiriac C."/>
            <person name="Salcher M."/>
            <person name="Ghai R."/>
            <person name="Kavagutti S V."/>
        </authorList>
    </citation>
    <scope>NUCLEOTIDE SEQUENCE</scope>
</reference>
<proteinExistence type="predicted"/>
<dbReference type="EMBL" id="LR797815">
    <property type="protein sequence ID" value="CAB4240949.1"/>
    <property type="molecule type" value="Genomic_DNA"/>
</dbReference>
<evidence type="ECO:0000313" key="1">
    <source>
        <dbReference type="EMBL" id="CAB4240949.1"/>
    </source>
</evidence>
<gene>
    <name evidence="1" type="ORF">UFOVP23_43</name>
</gene>
<name>A0A6J5T8S4_9CAUD</name>
<accession>A0A6J5T8S4</accession>
<sequence>MAQSALRINTSTIASWMTITTSQAIVPGIGYCVNASGPVTLALPLTFNVNDAFIIYRYSVGHDIVIGQNAGQYVSGLSGEVTTTGVGGSVTLTQDGGFVYMQCIFAANANVQLNMLMNYGSILFT</sequence>
<organism evidence="1">
    <name type="scientific">uncultured Caudovirales phage</name>
    <dbReference type="NCBI Taxonomy" id="2100421"/>
    <lineage>
        <taxon>Viruses</taxon>
        <taxon>Duplodnaviria</taxon>
        <taxon>Heunggongvirae</taxon>
        <taxon>Uroviricota</taxon>
        <taxon>Caudoviricetes</taxon>
        <taxon>Peduoviridae</taxon>
        <taxon>Maltschvirus</taxon>
        <taxon>Maltschvirus maltsch</taxon>
    </lineage>
</organism>
<protein>
    <submittedName>
        <fullName evidence="1">Uncharacterized protein</fullName>
    </submittedName>
</protein>